<evidence type="ECO:0000259" key="1">
    <source>
        <dbReference type="Pfam" id="PF04233"/>
    </source>
</evidence>
<comment type="caution">
    <text evidence="2">The sequence shown here is derived from an EMBL/GenBank/DDBJ whole genome shotgun (WGS) entry which is preliminary data.</text>
</comment>
<accession>A0A398BBW1</accession>
<evidence type="ECO:0000313" key="2">
    <source>
        <dbReference type="EMBL" id="RID87064.1"/>
    </source>
</evidence>
<protein>
    <recommendedName>
        <fullName evidence="1">Phage head morphogenesis domain-containing protein</fullName>
    </recommendedName>
</protein>
<dbReference type="EMBL" id="QWVS01000013">
    <property type="protein sequence ID" value="RID87064.1"/>
    <property type="molecule type" value="Genomic_DNA"/>
</dbReference>
<keyword evidence="3" id="KW-1185">Reference proteome</keyword>
<reference evidence="2 3" key="1">
    <citation type="submission" date="2018-08" db="EMBL/GenBank/DDBJ databases">
        <title>Bacillus jemisoniae sp. nov., Bacillus chryseoplanitiae sp. nov., Bacillus resnikiae sp. nov., and Bacillus frankliniae sp. nov., isolated from Viking spacecraft and associated surfaces.</title>
        <authorList>
            <person name="Seuylemezian A."/>
            <person name="Vaishampayan P."/>
        </authorList>
    </citation>
    <scope>NUCLEOTIDE SEQUENCE [LARGE SCALE GENOMIC DNA]</scope>
    <source>
        <strain evidence="2 3">MA001</strain>
    </source>
</reference>
<dbReference type="RefSeq" id="WP_119116459.1">
    <property type="nucleotide sequence ID" value="NZ_QWVS01000013.1"/>
</dbReference>
<gene>
    <name evidence="2" type="ORF">D1953_07030</name>
</gene>
<dbReference type="AlphaFoldDB" id="A0A398BBW1"/>
<proteinExistence type="predicted"/>
<sequence length="250" mass="28798">MVKRNIPPTRYPYAVEKAYEQGMKRMIKEMVRFTLQEYDRAIKMNIKAYQADADELTFAQRVLKLVRALTLNIFTDSQITNLANTFVSGLNLFNMKNMNDQARVAAVNPIQHEGWLNDFVKSSVTQNVGYIKFIHSQYHDKIEAIVYEGMKNGTSMKEIRNQIMKTGKVSESRAEFIAVDQSGSIHGQLTRRRHEAMGVEKFTWLTAGDERVRKEHRNYSGKVYDYKNGANGKFPGSDYRCRCVGTPVFE</sequence>
<dbReference type="Proteomes" id="UP000266016">
    <property type="component" value="Unassembled WGS sequence"/>
</dbReference>
<dbReference type="Pfam" id="PF04233">
    <property type="entry name" value="Phage_Mu_F"/>
    <property type="match status" value="1"/>
</dbReference>
<feature type="domain" description="Phage head morphogenesis" evidence="1">
    <location>
        <begin position="140"/>
        <end position="244"/>
    </location>
</feature>
<organism evidence="2 3">
    <name type="scientific">Peribacillus asahii</name>
    <dbReference type="NCBI Taxonomy" id="228899"/>
    <lineage>
        <taxon>Bacteria</taxon>
        <taxon>Bacillati</taxon>
        <taxon>Bacillota</taxon>
        <taxon>Bacilli</taxon>
        <taxon>Bacillales</taxon>
        <taxon>Bacillaceae</taxon>
        <taxon>Peribacillus</taxon>
    </lineage>
</organism>
<dbReference type="NCBIfam" id="TIGR01641">
    <property type="entry name" value="phageSPP1_gp7"/>
    <property type="match status" value="1"/>
</dbReference>
<evidence type="ECO:0000313" key="3">
    <source>
        <dbReference type="Proteomes" id="UP000266016"/>
    </source>
</evidence>
<name>A0A398BBW1_9BACI</name>
<dbReference type="InterPro" id="IPR006528">
    <property type="entry name" value="Phage_head_morphogenesis_dom"/>
</dbReference>